<feature type="compositionally biased region" description="Basic and acidic residues" evidence="6">
    <location>
        <begin position="257"/>
        <end position="270"/>
    </location>
</feature>
<evidence type="ECO:0000259" key="9">
    <source>
        <dbReference type="Pfam" id="PF20684"/>
    </source>
</evidence>
<dbReference type="Pfam" id="PF20150">
    <property type="entry name" value="2EXR"/>
    <property type="match status" value="1"/>
</dbReference>
<organism evidence="10 11">
    <name type="scientific">Apiospora marii</name>
    <dbReference type="NCBI Taxonomy" id="335849"/>
    <lineage>
        <taxon>Eukaryota</taxon>
        <taxon>Fungi</taxon>
        <taxon>Dikarya</taxon>
        <taxon>Ascomycota</taxon>
        <taxon>Pezizomycotina</taxon>
        <taxon>Sordariomycetes</taxon>
        <taxon>Xylariomycetidae</taxon>
        <taxon>Amphisphaeriales</taxon>
        <taxon>Apiosporaceae</taxon>
        <taxon>Apiospora</taxon>
    </lineage>
</organism>
<feature type="compositionally biased region" description="Acidic residues" evidence="6">
    <location>
        <begin position="271"/>
        <end position="281"/>
    </location>
</feature>
<evidence type="ECO:0000256" key="1">
    <source>
        <dbReference type="ARBA" id="ARBA00004141"/>
    </source>
</evidence>
<feature type="compositionally biased region" description="Polar residues" evidence="6">
    <location>
        <begin position="1"/>
        <end position="20"/>
    </location>
</feature>
<reference evidence="10 11" key="1">
    <citation type="submission" date="2023-01" db="EMBL/GenBank/DDBJ databases">
        <title>Analysis of 21 Apiospora genomes using comparative genomics revels a genus with tremendous synthesis potential of carbohydrate active enzymes and secondary metabolites.</title>
        <authorList>
            <person name="Sorensen T."/>
        </authorList>
    </citation>
    <scope>NUCLEOTIDE SEQUENCE [LARGE SCALE GENOMIC DNA]</scope>
    <source>
        <strain evidence="10 11">CBS 20057</strain>
    </source>
</reference>
<dbReference type="EMBL" id="JAQQWI010000016">
    <property type="protein sequence ID" value="KAK8008982.1"/>
    <property type="molecule type" value="Genomic_DNA"/>
</dbReference>
<feature type="domain" description="2EXR" evidence="8">
    <location>
        <begin position="55"/>
        <end position="149"/>
    </location>
</feature>
<feature type="transmembrane region" description="Helical" evidence="7">
    <location>
        <begin position="429"/>
        <end position="449"/>
    </location>
</feature>
<evidence type="ECO:0000256" key="4">
    <source>
        <dbReference type="ARBA" id="ARBA00023136"/>
    </source>
</evidence>
<dbReference type="InterPro" id="IPR045518">
    <property type="entry name" value="2EXR"/>
</dbReference>
<keyword evidence="2 7" id="KW-0812">Transmembrane</keyword>
<keyword evidence="4 7" id="KW-0472">Membrane</keyword>
<protein>
    <recommendedName>
        <fullName evidence="12">Integral membrane protein PTH11</fullName>
    </recommendedName>
</protein>
<feature type="compositionally biased region" description="Acidic residues" evidence="6">
    <location>
        <begin position="193"/>
        <end position="223"/>
    </location>
</feature>
<evidence type="ECO:0000256" key="7">
    <source>
        <dbReference type="SAM" id="Phobius"/>
    </source>
</evidence>
<keyword evidence="11" id="KW-1185">Reference proteome</keyword>
<evidence type="ECO:0000256" key="2">
    <source>
        <dbReference type="ARBA" id="ARBA00022692"/>
    </source>
</evidence>
<accession>A0ABR1REE2</accession>
<feature type="region of interest" description="Disordered" evidence="6">
    <location>
        <begin position="255"/>
        <end position="281"/>
    </location>
</feature>
<evidence type="ECO:0000256" key="5">
    <source>
        <dbReference type="ARBA" id="ARBA00038359"/>
    </source>
</evidence>
<keyword evidence="3 7" id="KW-1133">Transmembrane helix</keyword>
<feature type="transmembrane region" description="Helical" evidence="7">
    <location>
        <begin position="312"/>
        <end position="334"/>
    </location>
</feature>
<evidence type="ECO:0000256" key="6">
    <source>
        <dbReference type="SAM" id="MobiDB-lite"/>
    </source>
</evidence>
<evidence type="ECO:0000313" key="10">
    <source>
        <dbReference type="EMBL" id="KAK8008982.1"/>
    </source>
</evidence>
<feature type="domain" description="Rhodopsin" evidence="9">
    <location>
        <begin position="331"/>
        <end position="577"/>
    </location>
</feature>
<feature type="transmembrane region" description="Helical" evidence="7">
    <location>
        <begin position="555"/>
        <end position="576"/>
    </location>
</feature>
<comment type="subcellular location">
    <subcellularLocation>
        <location evidence="1">Membrane</location>
        <topology evidence="1">Multi-pass membrane protein</topology>
    </subcellularLocation>
</comment>
<dbReference type="Proteomes" id="UP001396898">
    <property type="component" value="Unassembled WGS sequence"/>
</dbReference>
<proteinExistence type="inferred from homology"/>
<sequence length="624" mass="69313">MGNYSLSRSCSQTIHSTSPRRTVPQPRYIRQLLVDPTVNMGIQASKSTNETTKVFTCFPILPPEIRKMIWKEFLLSESKSRVVSIHRSKPHLQPDTSLISPLLSVSQESRAAALKYYSTKVTVYVVIHKSFCRLSFSPKGVLYVNLEEDNFKRVIYGGTRVLNIRHQYLHFRDDFARDSPGCRLMDPLISYEEQSDAEDEADTGDASDFEDIPDSEDESDSGNDPDLHSTVDSSGLVVKEHNTYEVARSSRGCVNKNAEKNAEENTKENAEESAEDNAEDNAELHKSNAILSGPRLSRTMPELVEPEGFGRTLLICSIISACITACFVISRLCFRAQEKDLGWDDLLVFLGLNFYLGFAGICSYGAFVGLGARNVTIENSSDPEYLAEAESLMFFIAMILYSAVLVCIKGAVCIMFLRIAGHIRTFRVCIFGILGLTLVGFVITEAGIMGECKPFEANWKIFTYGKCVSTDTVVAIASFSTVTTILTDWLCALFPVWMLWRTQMPLRKKLAAGAVLSLGALASICTLLRIPYIMGYEAAVAGSLKKGTAYYNGGILVWSVWECGIGLIATSLPPIWHEYQKRRRAQAQQVMPNNESGIELNARNRLHKDAVGIHRQDAASVETL</sequence>
<comment type="caution">
    <text evidence="10">The sequence shown here is derived from an EMBL/GenBank/DDBJ whole genome shotgun (WGS) entry which is preliminary data.</text>
</comment>
<gene>
    <name evidence="10" type="ORF">PG991_011533</name>
</gene>
<feature type="region of interest" description="Disordered" evidence="6">
    <location>
        <begin position="1"/>
        <end position="22"/>
    </location>
</feature>
<feature type="transmembrane region" description="Helical" evidence="7">
    <location>
        <begin position="473"/>
        <end position="498"/>
    </location>
</feature>
<dbReference type="PANTHER" id="PTHR33048">
    <property type="entry name" value="PTH11-LIKE INTEGRAL MEMBRANE PROTEIN (AFU_ORTHOLOGUE AFUA_5G11245)"/>
    <property type="match status" value="1"/>
</dbReference>
<evidence type="ECO:0000313" key="11">
    <source>
        <dbReference type="Proteomes" id="UP001396898"/>
    </source>
</evidence>
<feature type="transmembrane region" description="Helical" evidence="7">
    <location>
        <begin position="510"/>
        <end position="535"/>
    </location>
</feature>
<evidence type="ECO:0008006" key="12">
    <source>
        <dbReference type="Google" id="ProtNLM"/>
    </source>
</evidence>
<dbReference type="InterPro" id="IPR049326">
    <property type="entry name" value="Rhodopsin_dom_fungi"/>
</dbReference>
<name>A0ABR1REE2_9PEZI</name>
<feature type="region of interest" description="Disordered" evidence="6">
    <location>
        <begin position="193"/>
        <end position="234"/>
    </location>
</feature>
<comment type="similarity">
    <text evidence="5">Belongs to the SAT4 family.</text>
</comment>
<dbReference type="Pfam" id="PF20684">
    <property type="entry name" value="Fung_rhodopsin"/>
    <property type="match status" value="1"/>
</dbReference>
<feature type="transmembrane region" description="Helical" evidence="7">
    <location>
        <begin position="346"/>
        <end position="372"/>
    </location>
</feature>
<evidence type="ECO:0000259" key="8">
    <source>
        <dbReference type="Pfam" id="PF20150"/>
    </source>
</evidence>
<dbReference type="InterPro" id="IPR052337">
    <property type="entry name" value="SAT4-like"/>
</dbReference>
<evidence type="ECO:0000256" key="3">
    <source>
        <dbReference type="ARBA" id="ARBA00022989"/>
    </source>
</evidence>
<dbReference type="PANTHER" id="PTHR33048:SF15">
    <property type="entry name" value="INTEGRAL MEMBRANE PROTEIN"/>
    <property type="match status" value="1"/>
</dbReference>
<feature type="transmembrane region" description="Helical" evidence="7">
    <location>
        <begin position="392"/>
        <end position="417"/>
    </location>
</feature>